<reference evidence="3" key="1">
    <citation type="journal article" date="2019" name="Int. J. Syst. Evol. Microbiol.">
        <title>The Global Catalogue of Microorganisms (GCM) 10K type strain sequencing project: providing services to taxonomists for standard genome sequencing and annotation.</title>
        <authorList>
            <consortium name="The Broad Institute Genomics Platform"/>
            <consortium name="The Broad Institute Genome Sequencing Center for Infectious Disease"/>
            <person name="Wu L."/>
            <person name="Ma J."/>
        </authorList>
    </citation>
    <scope>NUCLEOTIDE SEQUENCE [LARGE SCALE GENOMIC DNA]</scope>
    <source>
        <strain evidence="3">CCUG 71848</strain>
    </source>
</reference>
<proteinExistence type="predicted"/>
<dbReference type="SUPFAM" id="SSF143100">
    <property type="entry name" value="TTHA1013/TTHA0281-like"/>
    <property type="match status" value="1"/>
</dbReference>
<comment type="caution">
    <text evidence="2">The sequence shown here is derived from an EMBL/GenBank/DDBJ whole genome shotgun (WGS) entry which is preliminary data.</text>
</comment>
<name>A0ABW3PFE1_9LACO</name>
<dbReference type="InterPro" id="IPR035069">
    <property type="entry name" value="TTHA1013/TTHA0281-like"/>
</dbReference>
<evidence type="ECO:0000259" key="1">
    <source>
        <dbReference type="Pfam" id="PF15919"/>
    </source>
</evidence>
<feature type="domain" description="HicB-like antitoxin of toxin-antitoxin system" evidence="1">
    <location>
        <begin position="11"/>
        <end position="90"/>
    </location>
</feature>
<accession>A0ABW3PFE1</accession>
<protein>
    <submittedName>
        <fullName evidence="2">Type II toxin-antitoxin system HicB family antitoxin</fullName>
    </submittedName>
</protein>
<dbReference type="RefSeq" id="WP_121976936.1">
    <property type="nucleotide sequence ID" value="NZ_JBHTLH010000039.1"/>
</dbReference>
<dbReference type="Pfam" id="PF15919">
    <property type="entry name" value="HicB_lk_antitox"/>
    <property type="match status" value="1"/>
</dbReference>
<organism evidence="2 3">
    <name type="scientific">Lentilactobacillus raoultii</name>
    <dbReference type="NCBI Taxonomy" id="1987503"/>
    <lineage>
        <taxon>Bacteria</taxon>
        <taxon>Bacillati</taxon>
        <taxon>Bacillota</taxon>
        <taxon>Bacilli</taxon>
        <taxon>Lactobacillales</taxon>
        <taxon>Lactobacillaceae</taxon>
        <taxon>Lentilactobacillus</taxon>
    </lineage>
</organism>
<evidence type="ECO:0000313" key="2">
    <source>
        <dbReference type="EMBL" id="MFD1125869.1"/>
    </source>
</evidence>
<dbReference type="Gene3D" id="3.30.160.250">
    <property type="match status" value="1"/>
</dbReference>
<gene>
    <name evidence="2" type="ORF">ACFQ22_10960</name>
</gene>
<evidence type="ECO:0000313" key="3">
    <source>
        <dbReference type="Proteomes" id="UP001597156"/>
    </source>
</evidence>
<dbReference type="Proteomes" id="UP001597156">
    <property type="component" value="Unassembled WGS sequence"/>
</dbReference>
<sequence length="106" mass="11885">MVKQSKRELTYPIILHHEEIGYSVEIPDINGAWTEALTKQEALEKAKDLIGTTLINQSKRPKPTPLDDIIFSSKNGDFKTTVTVDLTYYQQLMSGQDANESNASTN</sequence>
<dbReference type="InterPro" id="IPR031807">
    <property type="entry name" value="HicB-like"/>
</dbReference>
<keyword evidence="3" id="KW-1185">Reference proteome</keyword>
<dbReference type="EMBL" id="JBHTLH010000039">
    <property type="protein sequence ID" value="MFD1125869.1"/>
    <property type="molecule type" value="Genomic_DNA"/>
</dbReference>